<keyword evidence="2" id="KW-1185">Reference proteome</keyword>
<sequence length="94" mass="10749">MTISKSSAFTVIGVDFTGPVCQIGERRWKILHSPWDYLQESSDFLLKRSNSKNSVSFERDQDKMEIFPRLTLAKADCCCPEFSSHKSIPRCSTQ</sequence>
<name>A0A8X6NR59_NEPPI</name>
<protein>
    <submittedName>
        <fullName evidence="1">Uncharacterized protein</fullName>
    </submittedName>
</protein>
<dbReference type="Proteomes" id="UP000887013">
    <property type="component" value="Unassembled WGS sequence"/>
</dbReference>
<reference evidence="1" key="1">
    <citation type="submission" date="2020-08" db="EMBL/GenBank/DDBJ databases">
        <title>Multicomponent nature underlies the extraordinary mechanical properties of spider dragline silk.</title>
        <authorList>
            <person name="Kono N."/>
            <person name="Nakamura H."/>
            <person name="Mori M."/>
            <person name="Yoshida Y."/>
            <person name="Ohtoshi R."/>
            <person name="Malay A.D."/>
            <person name="Moran D.A.P."/>
            <person name="Tomita M."/>
            <person name="Numata K."/>
            <person name="Arakawa K."/>
        </authorList>
    </citation>
    <scope>NUCLEOTIDE SEQUENCE</scope>
</reference>
<dbReference type="EMBL" id="BMAW01012674">
    <property type="protein sequence ID" value="GFT29941.1"/>
    <property type="molecule type" value="Genomic_DNA"/>
</dbReference>
<dbReference type="AlphaFoldDB" id="A0A8X6NR59"/>
<evidence type="ECO:0000313" key="2">
    <source>
        <dbReference type="Proteomes" id="UP000887013"/>
    </source>
</evidence>
<accession>A0A8X6NR59</accession>
<comment type="caution">
    <text evidence="1">The sequence shown here is derived from an EMBL/GenBank/DDBJ whole genome shotgun (WGS) entry which is preliminary data.</text>
</comment>
<gene>
    <name evidence="1" type="ORF">NPIL_361401</name>
</gene>
<organism evidence="1 2">
    <name type="scientific">Nephila pilipes</name>
    <name type="common">Giant wood spider</name>
    <name type="synonym">Nephila maculata</name>
    <dbReference type="NCBI Taxonomy" id="299642"/>
    <lineage>
        <taxon>Eukaryota</taxon>
        <taxon>Metazoa</taxon>
        <taxon>Ecdysozoa</taxon>
        <taxon>Arthropoda</taxon>
        <taxon>Chelicerata</taxon>
        <taxon>Arachnida</taxon>
        <taxon>Araneae</taxon>
        <taxon>Araneomorphae</taxon>
        <taxon>Entelegynae</taxon>
        <taxon>Araneoidea</taxon>
        <taxon>Nephilidae</taxon>
        <taxon>Nephila</taxon>
    </lineage>
</organism>
<proteinExistence type="predicted"/>
<evidence type="ECO:0000313" key="1">
    <source>
        <dbReference type="EMBL" id="GFT29941.1"/>
    </source>
</evidence>